<dbReference type="Proteomes" id="UP000657574">
    <property type="component" value="Unassembled WGS sequence"/>
</dbReference>
<dbReference type="AlphaFoldDB" id="A0A917P514"/>
<keyword evidence="2" id="KW-1185">Reference proteome</keyword>
<sequence length="73" mass="7741">MTLTACPASPDLTPRPAAIRGRRLAGRNSDMMIAEIPSPKEATAAHDEDSRVVDVTADPVDTLIGALPLYALR</sequence>
<reference evidence="1" key="1">
    <citation type="journal article" date="2014" name="Int. J. Syst. Evol. Microbiol.">
        <title>Complete genome sequence of Corynebacterium casei LMG S-19264T (=DSM 44701T), isolated from a smear-ripened cheese.</title>
        <authorList>
            <consortium name="US DOE Joint Genome Institute (JGI-PGF)"/>
            <person name="Walter F."/>
            <person name="Albersmeier A."/>
            <person name="Kalinowski J."/>
            <person name="Ruckert C."/>
        </authorList>
    </citation>
    <scope>NUCLEOTIDE SEQUENCE</scope>
    <source>
        <strain evidence="1">JCM 3086</strain>
    </source>
</reference>
<proteinExistence type="predicted"/>
<evidence type="ECO:0000313" key="2">
    <source>
        <dbReference type="Proteomes" id="UP000657574"/>
    </source>
</evidence>
<accession>A0A917P514</accession>
<organism evidence="1 2">
    <name type="scientific">Streptomyces brasiliensis</name>
    <dbReference type="NCBI Taxonomy" id="1954"/>
    <lineage>
        <taxon>Bacteria</taxon>
        <taxon>Bacillati</taxon>
        <taxon>Actinomycetota</taxon>
        <taxon>Actinomycetes</taxon>
        <taxon>Kitasatosporales</taxon>
        <taxon>Streptomycetaceae</taxon>
        <taxon>Streptomyces</taxon>
    </lineage>
</organism>
<evidence type="ECO:0000313" key="1">
    <source>
        <dbReference type="EMBL" id="GGJ61915.1"/>
    </source>
</evidence>
<protein>
    <submittedName>
        <fullName evidence="1">Uncharacterized protein</fullName>
    </submittedName>
</protein>
<comment type="caution">
    <text evidence="1">The sequence shown here is derived from an EMBL/GenBank/DDBJ whole genome shotgun (WGS) entry which is preliminary data.</text>
</comment>
<gene>
    <name evidence="1" type="ORF">GCM10010121_085650</name>
</gene>
<name>A0A917P514_9ACTN</name>
<dbReference type="EMBL" id="BMQA01000070">
    <property type="protein sequence ID" value="GGJ61915.1"/>
    <property type="molecule type" value="Genomic_DNA"/>
</dbReference>
<reference evidence="1" key="2">
    <citation type="submission" date="2020-09" db="EMBL/GenBank/DDBJ databases">
        <authorList>
            <person name="Sun Q."/>
            <person name="Ohkuma M."/>
        </authorList>
    </citation>
    <scope>NUCLEOTIDE SEQUENCE</scope>
    <source>
        <strain evidence="1">JCM 3086</strain>
    </source>
</reference>